<evidence type="ECO:0000313" key="2">
    <source>
        <dbReference type="Proteomes" id="UP000244906"/>
    </source>
</evidence>
<dbReference type="RefSeq" id="WP_133245481.1">
    <property type="nucleotide sequence ID" value="NZ_CAWNYD010000002.1"/>
</dbReference>
<gene>
    <name evidence="1" type="ORF">DC094_06360</name>
</gene>
<organism evidence="1 2">
    <name type="scientific">Pelagibaculum spongiae</name>
    <dbReference type="NCBI Taxonomy" id="2080658"/>
    <lineage>
        <taxon>Bacteria</taxon>
        <taxon>Pseudomonadati</taxon>
        <taxon>Pseudomonadota</taxon>
        <taxon>Gammaproteobacteria</taxon>
        <taxon>Oceanospirillales</taxon>
        <taxon>Pelagibaculum</taxon>
    </lineage>
</organism>
<dbReference type="AlphaFoldDB" id="A0A2V1H1G9"/>
<dbReference type="Proteomes" id="UP000244906">
    <property type="component" value="Unassembled WGS sequence"/>
</dbReference>
<dbReference type="EMBL" id="QDDL01000002">
    <property type="protein sequence ID" value="PVZ70221.1"/>
    <property type="molecule type" value="Genomic_DNA"/>
</dbReference>
<name>A0A2V1H1G9_9GAMM</name>
<comment type="caution">
    <text evidence="1">The sequence shown here is derived from an EMBL/GenBank/DDBJ whole genome shotgun (WGS) entry which is preliminary data.</text>
</comment>
<reference evidence="1 2" key="1">
    <citation type="submission" date="2018-04" db="EMBL/GenBank/DDBJ databases">
        <title>Thalassorhabdus spongiae gen. nov., sp. nov., isolated from a marine sponge in South-West Iceland.</title>
        <authorList>
            <person name="Knobloch S."/>
            <person name="Daussin A."/>
            <person name="Johannsson R."/>
            <person name="Marteinsson V.T."/>
        </authorList>
    </citation>
    <scope>NUCLEOTIDE SEQUENCE [LARGE SCALE GENOMIC DNA]</scope>
    <source>
        <strain evidence="1 2">Hp12</strain>
    </source>
</reference>
<sequence>MDAGADISKDGMYIEGSRMLVRIFPRMECMPQRSMDAGADISKDGMYIEGSRMLVRIFPRMECMLTFYKVI</sequence>
<proteinExistence type="predicted"/>
<keyword evidence="2" id="KW-1185">Reference proteome</keyword>
<accession>A0A2V1H1G9</accession>
<protein>
    <submittedName>
        <fullName evidence="1">Uncharacterized protein</fullName>
    </submittedName>
</protein>
<evidence type="ECO:0000313" key="1">
    <source>
        <dbReference type="EMBL" id="PVZ70221.1"/>
    </source>
</evidence>